<dbReference type="GO" id="GO:0005829">
    <property type="term" value="C:cytosol"/>
    <property type="evidence" value="ECO:0007669"/>
    <property type="project" value="TreeGrafter"/>
</dbReference>
<reference evidence="3 4" key="1">
    <citation type="submission" date="2016-10" db="EMBL/GenBank/DDBJ databases">
        <authorList>
            <person name="de Groot N.N."/>
        </authorList>
    </citation>
    <scope>NUCLEOTIDE SEQUENCE [LARGE SCALE GENOMIC DNA]</scope>
    <source>
        <strain evidence="3 4">DSM 9990</strain>
    </source>
</reference>
<dbReference type="PANTHER" id="PTHR30160">
    <property type="entry name" value="TETRAACYLDISACCHARIDE 4'-KINASE-RELATED"/>
    <property type="match status" value="1"/>
</dbReference>
<evidence type="ECO:0000256" key="1">
    <source>
        <dbReference type="ARBA" id="ARBA00022676"/>
    </source>
</evidence>
<keyword evidence="2 3" id="KW-0808">Transferase</keyword>
<dbReference type="OrthoDB" id="9797795at2"/>
<dbReference type="EMBL" id="FOUU01000001">
    <property type="protein sequence ID" value="SFM43015.1"/>
    <property type="molecule type" value="Genomic_DNA"/>
</dbReference>
<dbReference type="AlphaFoldDB" id="A0A1I4QTE4"/>
<dbReference type="InterPro" id="IPR051199">
    <property type="entry name" value="LPS_LOS_Heptosyltrfase"/>
</dbReference>
<evidence type="ECO:0000313" key="4">
    <source>
        <dbReference type="Proteomes" id="UP000199611"/>
    </source>
</evidence>
<dbReference type="Gene3D" id="3.40.50.2000">
    <property type="entry name" value="Glycogen Phosphorylase B"/>
    <property type="match status" value="2"/>
</dbReference>
<dbReference type="GO" id="GO:0008713">
    <property type="term" value="F:ADP-heptose-lipopolysaccharide heptosyltransferase activity"/>
    <property type="evidence" value="ECO:0007669"/>
    <property type="project" value="TreeGrafter"/>
</dbReference>
<dbReference type="Proteomes" id="UP000199611">
    <property type="component" value="Unassembled WGS sequence"/>
</dbReference>
<dbReference type="InterPro" id="IPR002201">
    <property type="entry name" value="Glyco_trans_9"/>
</dbReference>
<dbReference type="PANTHER" id="PTHR30160:SF7">
    <property type="entry name" value="ADP-HEPTOSE--LPS HEPTOSYLTRANSFERASE 2"/>
    <property type="match status" value="1"/>
</dbReference>
<keyword evidence="1" id="KW-0328">Glycosyltransferase</keyword>
<dbReference type="Pfam" id="PF01075">
    <property type="entry name" value="Glyco_transf_9"/>
    <property type="match status" value="1"/>
</dbReference>
<keyword evidence="4" id="KW-1185">Reference proteome</keyword>
<dbReference type="GO" id="GO:0009244">
    <property type="term" value="P:lipopolysaccharide core region biosynthetic process"/>
    <property type="evidence" value="ECO:0007669"/>
    <property type="project" value="TreeGrafter"/>
</dbReference>
<dbReference type="SUPFAM" id="SSF53756">
    <property type="entry name" value="UDP-Glycosyltransferase/glycogen phosphorylase"/>
    <property type="match status" value="1"/>
</dbReference>
<protein>
    <submittedName>
        <fullName evidence="3">ADP-heptose:LPS heptosyltransferase</fullName>
    </submittedName>
</protein>
<sequence>MVECVQMKVLIIQLARMGDIIQTLPLIMRLREHRNAHVTLLCIGEFSDVLRPTRLVNRFFKISASDAHEICHRQNYDRLYRLLSHPYFEESYDLVINLTHDFMSALLSGKIRSGEKTGLIREKDSDPLGYIPDKWGKYLFSVVRNRKANSFNLVDIHIGMGKIPHEPVKRFLDTDVKAKSRVEKLLRHFKVSTPLVGIHLGASRSQRVWPLEHFVKLAELLVKEVKTHVVITGAGTGEIDNARKFMELYRQRNPNGQNEVTNLAGKTTVLELAALLEKMQLFIACDTGPLHMAAGAGTPTVGLYMATAFPGETAPYGDGHIVITPVEKCYPCREPSKIPSCDFRCKYHITPEKVLEICSTVLEGKRDELLRSKNLGENKIRVMISRFLSNGTLCYTPLTPRRDSLFARQVAERYMWEGVLGLEPDWNLLNFSNPDVCLNELMTRIGILQNMKTVPEETAESMDTLTTSNAIPLELQGNLIYLASLLDKKTITSLKTYLTLYQLQLHNHHLSIEISRIWHELKQDLDNAIAGCGRALRWLTQSSRYA</sequence>
<evidence type="ECO:0000313" key="3">
    <source>
        <dbReference type="EMBL" id="SFM43015.1"/>
    </source>
</evidence>
<accession>A0A1I4QTE4</accession>
<organism evidence="3 4">
    <name type="scientific">Thermodesulforhabdus norvegica</name>
    <dbReference type="NCBI Taxonomy" id="39841"/>
    <lineage>
        <taxon>Bacteria</taxon>
        <taxon>Pseudomonadati</taxon>
        <taxon>Thermodesulfobacteriota</taxon>
        <taxon>Syntrophobacteria</taxon>
        <taxon>Syntrophobacterales</taxon>
        <taxon>Thermodesulforhabdaceae</taxon>
        <taxon>Thermodesulforhabdus</taxon>
    </lineage>
</organism>
<evidence type="ECO:0000256" key="2">
    <source>
        <dbReference type="ARBA" id="ARBA00022679"/>
    </source>
</evidence>
<proteinExistence type="predicted"/>
<gene>
    <name evidence="3" type="ORF">SAMN05660836_00202</name>
</gene>
<dbReference type="CDD" id="cd03789">
    <property type="entry name" value="GT9_LPS_heptosyltransferase"/>
    <property type="match status" value="1"/>
</dbReference>
<name>A0A1I4QTE4_9BACT</name>
<dbReference type="STRING" id="39841.SAMN05660836_00202"/>